<evidence type="ECO:0000313" key="5">
    <source>
        <dbReference type="Proteomes" id="UP000298787"/>
    </source>
</evidence>
<dbReference type="AlphaFoldDB" id="A0A4U5UUS2"/>
<name>A0A4U5UUS2_COLLU</name>
<dbReference type="InterPro" id="IPR039737">
    <property type="entry name" value="INPP5A"/>
</dbReference>
<evidence type="ECO:0000313" key="4">
    <source>
        <dbReference type="EMBL" id="TKS78976.1"/>
    </source>
</evidence>
<dbReference type="SUPFAM" id="SSF56219">
    <property type="entry name" value="DNase I-like"/>
    <property type="match status" value="1"/>
</dbReference>
<dbReference type="Proteomes" id="UP000298787">
    <property type="component" value="Chromosome 11"/>
</dbReference>
<dbReference type="Pfam" id="PF22669">
    <property type="entry name" value="Exo_endo_phos2"/>
    <property type="match status" value="2"/>
</dbReference>
<evidence type="ECO:0000256" key="1">
    <source>
        <dbReference type="ARBA" id="ARBA00012997"/>
    </source>
</evidence>
<dbReference type="InterPro" id="IPR000300">
    <property type="entry name" value="IPPc"/>
</dbReference>
<dbReference type="STRING" id="240159.A0A4U5UUS2"/>
<feature type="domain" description="Inositol polyphosphate-related phosphatase" evidence="3">
    <location>
        <begin position="104"/>
        <end position="468"/>
    </location>
</feature>
<dbReference type="InterPro" id="IPR036691">
    <property type="entry name" value="Endo/exonu/phosph_ase_sf"/>
</dbReference>
<dbReference type="Gene3D" id="3.60.10.10">
    <property type="entry name" value="Endonuclease/exonuclease/phosphatase"/>
    <property type="match status" value="1"/>
</dbReference>
<dbReference type="EC" id="3.1.3.56" evidence="1"/>
<sequence>MGFKYSGFISTWGGELFYYSDCAVIGFNIRKAVIERKWAEAEHRSLLPNTGCITASSAAVRAGCEGGGSRCAVQAGLKKLDPERHGIIITTIREMLVCAVNMETFSDVLLVTANLGSLFDQVSAQTIRSYKPKFIALHFQEVGGKDYTDNMCHAQDFFENIESSEEMKDFDRVCTYVDNQFQAEDSFTALGSIYFIHKTLKNIYQYDFNVKDFKAVSGQKKHMGSLDGFKWSRKGFMRTRWIIHNQGLDLVNVHLFHDASNLIACNSSPSIYSANRKNALRYVISRISDSCYTPMPFFLFGDFNFRLDTQSLVQHLSTSADVQTVKKDSSNEVQKIICEEKDNDHQVLLHIEEKLFTYLHQAVFREDSGKALLKYDKEAAAFHDVIREEDITFPPSYPYSEDDTKPTQYMNTRCPAWCDRILMSHTAQEIIQKREDGERNVVYNTMGSNICMGDHKPVFLFFSLKTNDH</sequence>
<dbReference type="GO" id="GO:0004445">
    <property type="term" value="F:inositol-polyphosphate 5-phosphatase activity"/>
    <property type="evidence" value="ECO:0007669"/>
    <property type="project" value="UniProtKB-EC"/>
</dbReference>
<dbReference type="PANTHER" id="PTHR12997:SF9">
    <property type="entry name" value="INOSITOL-POLYPHOSPHATE 5-PHOSPHATASE"/>
    <property type="match status" value="1"/>
</dbReference>
<dbReference type="PANTHER" id="PTHR12997">
    <property type="entry name" value="TYPE I INOSITOL-1,4,5-TRISPHOSPHATE 5-PHOSPHATASE"/>
    <property type="match status" value="1"/>
</dbReference>
<gene>
    <name evidence="4" type="ORF">D9C73_012196</name>
</gene>
<comment type="similarity">
    <text evidence="2">Belongs to the inositol 1,4,5-trisphosphate 5-phosphatase type I family.</text>
</comment>
<protein>
    <recommendedName>
        <fullName evidence="1">inositol-polyphosphate 5-phosphatase</fullName>
        <ecNumber evidence="1">3.1.3.56</ecNumber>
    </recommendedName>
</protein>
<reference evidence="4 5" key="1">
    <citation type="submission" date="2019-01" db="EMBL/GenBank/DDBJ databases">
        <title>Genome Assembly of Collichthys lucidus.</title>
        <authorList>
            <person name="Cai M."/>
            <person name="Xiao S."/>
        </authorList>
    </citation>
    <scope>NUCLEOTIDE SEQUENCE [LARGE SCALE GENOMIC DNA]</scope>
    <source>
        <strain evidence="4">JT15FE1705JMU</strain>
        <tissue evidence="4">Muscle</tissue>
    </source>
</reference>
<dbReference type="EMBL" id="CM014088">
    <property type="protein sequence ID" value="TKS78976.1"/>
    <property type="molecule type" value="Genomic_DNA"/>
</dbReference>
<proteinExistence type="inferred from homology"/>
<dbReference type="SMART" id="SM00128">
    <property type="entry name" value="IPPc"/>
    <property type="match status" value="1"/>
</dbReference>
<organism evidence="4 5">
    <name type="scientific">Collichthys lucidus</name>
    <name type="common">Big head croaker</name>
    <name type="synonym">Sciaena lucida</name>
    <dbReference type="NCBI Taxonomy" id="240159"/>
    <lineage>
        <taxon>Eukaryota</taxon>
        <taxon>Metazoa</taxon>
        <taxon>Chordata</taxon>
        <taxon>Craniata</taxon>
        <taxon>Vertebrata</taxon>
        <taxon>Euteleostomi</taxon>
        <taxon>Actinopterygii</taxon>
        <taxon>Neopterygii</taxon>
        <taxon>Teleostei</taxon>
        <taxon>Neoteleostei</taxon>
        <taxon>Acanthomorphata</taxon>
        <taxon>Eupercaria</taxon>
        <taxon>Sciaenidae</taxon>
        <taxon>Collichthys</taxon>
    </lineage>
</organism>
<keyword evidence="5" id="KW-1185">Reference proteome</keyword>
<evidence type="ECO:0000256" key="2">
    <source>
        <dbReference type="ARBA" id="ARBA00023599"/>
    </source>
</evidence>
<dbReference type="GO" id="GO:0046856">
    <property type="term" value="P:phosphatidylinositol dephosphorylation"/>
    <property type="evidence" value="ECO:0007669"/>
    <property type="project" value="InterPro"/>
</dbReference>
<evidence type="ECO:0000259" key="3">
    <source>
        <dbReference type="SMART" id="SM00128"/>
    </source>
</evidence>
<accession>A0A4U5UUS2</accession>